<dbReference type="AlphaFoldDB" id="A0A858RQ63"/>
<evidence type="ECO:0000256" key="4">
    <source>
        <dbReference type="ARBA" id="ARBA00023125"/>
    </source>
</evidence>
<reference evidence="9 10" key="1">
    <citation type="submission" date="2020-04" db="EMBL/GenBank/DDBJ databases">
        <title>Luteolibacter sp. G-1-1-1 isolated from soil.</title>
        <authorList>
            <person name="Dahal R.H."/>
        </authorList>
    </citation>
    <scope>NUCLEOTIDE SEQUENCE [LARGE SCALE GENOMIC DNA]</scope>
    <source>
        <strain evidence="9 10">G-1-1-1</strain>
    </source>
</reference>
<name>A0A858RQ63_9BACT</name>
<proteinExistence type="inferred from homology"/>
<dbReference type="InterPro" id="IPR029072">
    <property type="entry name" value="YebC-like"/>
</dbReference>
<dbReference type="InterPro" id="IPR049083">
    <property type="entry name" value="TACO1_YebC_N"/>
</dbReference>
<protein>
    <recommendedName>
        <fullName evidence="6">Probable transcriptional regulatory protein HHL09_25655</fullName>
    </recommendedName>
</protein>
<organism evidence="9 10">
    <name type="scientific">Luteolibacter luteus</name>
    <dbReference type="NCBI Taxonomy" id="2728835"/>
    <lineage>
        <taxon>Bacteria</taxon>
        <taxon>Pseudomonadati</taxon>
        <taxon>Verrucomicrobiota</taxon>
        <taxon>Verrucomicrobiia</taxon>
        <taxon>Verrucomicrobiales</taxon>
        <taxon>Verrucomicrobiaceae</taxon>
        <taxon>Luteolibacter</taxon>
    </lineage>
</organism>
<evidence type="ECO:0000256" key="2">
    <source>
        <dbReference type="ARBA" id="ARBA00022490"/>
    </source>
</evidence>
<dbReference type="Pfam" id="PF20772">
    <property type="entry name" value="TACO1_YebC_N"/>
    <property type="match status" value="1"/>
</dbReference>
<dbReference type="HAMAP" id="MF_00693">
    <property type="entry name" value="Transcrip_reg_TACO1"/>
    <property type="match status" value="1"/>
</dbReference>
<gene>
    <name evidence="9" type="ORF">HHL09_25655</name>
</gene>
<dbReference type="RefSeq" id="WP_169457508.1">
    <property type="nucleotide sequence ID" value="NZ_CP051774.1"/>
</dbReference>
<evidence type="ECO:0000256" key="3">
    <source>
        <dbReference type="ARBA" id="ARBA00023015"/>
    </source>
</evidence>
<keyword evidence="10" id="KW-1185">Reference proteome</keyword>
<dbReference type="Pfam" id="PF01709">
    <property type="entry name" value="Transcrip_reg"/>
    <property type="match status" value="1"/>
</dbReference>
<dbReference type="PANTHER" id="PTHR12532:SF6">
    <property type="entry name" value="TRANSCRIPTIONAL REGULATORY PROTEIN YEBC-RELATED"/>
    <property type="match status" value="1"/>
</dbReference>
<dbReference type="InterPro" id="IPR002876">
    <property type="entry name" value="Transcrip_reg_TACO1-like"/>
</dbReference>
<comment type="similarity">
    <text evidence="1 6">Belongs to the TACO1 family.</text>
</comment>
<dbReference type="InterPro" id="IPR048300">
    <property type="entry name" value="TACO1_YebC-like_2nd/3rd_dom"/>
</dbReference>
<evidence type="ECO:0000256" key="1">
    <source>
        <dbReference type="ARBA" id="ARBA00008724"/>
    </source>
</evidence>
<dbReference type="InterPro" id="IPR026564">
    <property type="entry name" value="Transcrip_reg_TACO1-like_dom3"/>
</dbReference>
<evidence type="ECO:0000259" key="8">
    <source>
        <dbReference type="Pfam" id="PF20772"/>
    </source>
</evidence>
<dbReference type="GO" id="GO:0006355">
    <property type="term" value="P:regulation of DNA-templated transcription"/>
    <property type="evidence" value="ECO:0007669"/>
    <property type="project" value="UniProtKB-UniRule"/>
</dbReference>
<sequence>MGRAFECRRRAKEARWDTMSRVFPKLAKSITMAAKNGGPDPAANAPLRLAIANAKGQNLPKDKIEAAIKRAAGKDAADIVEVAYEGKGPHGSLFYIECATDNTNRSVVNMKTIFNKNGGQIVNSGQLDFMFTRKAVVEFEVTPETNLEELELELIDAGLEELDVEDGIARAIGEYASFSSLTAGFEKLGIPVKKAGLERIPTQPIELTEDQMTEVEAILEKIEDDDDVQVVFTNLA</sequence>
<dbReference type="EMBL" id="CP051774">
    <property type="protein sequence ID" value="QJE99022.1"/>
    <property type="molecule type" value="Genomic_DNA"/>
</dbReference>
<dbReference type="InterPro" id="IPR017856">
    <property type="entry name" value="Integrase-like_N"/>
</dbReference>
<dbReference type="Gene3D" id="3.30.70.980">
    <property type="match status" value="2"/>
</dbReference>
<keyword evidence="4 6" id="KW-0238">DNA-binding</keyword>
<evidence type="ECO:0000313" key="9">
    <source>
        <dbReference type="EMBL" id="QJE99022.1"/>
    </source>
</evidence>
<dbReference type="Gene3D" id="1.10.10.200">
    <property type="match status" value="1"/>
</dbReference>
<dbReference type="Proteomes" id="UP000501812">
    <property type="component" value="Chromosome"/>
</dbReference>
<feature type="domain" description="TACO1/YebC-like second and third" evidence="7">
    <location>
        <begin position="81"/>
        <end position="235"/>
    </location>
</feature>
<dbReference type="PANTHER" id="PTHR12532">
    <property type="entry name" value="TRANSLATIONAL ACTIVATOR OF CYTOCHROME C OXIDASE 1"/>
    <property type="match status" value="1"/>
</dbReference>
<dbReference type="SUPFAM" id="SSF75625">
    <property type="entry name" value="YebC-like"/>
    <property type="match status" value="1"/>
</dbReference>
<dbReference type="NCBIfam" id="TIGR01033">
    <property type="entry name" value="YebC/PmpR family DNA-binding transcriptional regulator"/>
    <property type="match status" value="1"/>
</dbReference>
<dbReference type="GO" id="GO:0005829">
    <property type="term" value="C:cytosol"/>
    <property type="evidence" value="ECO:0007669"/>
    <property type="project" value="TreeGrafter"/>
</dbReference>
<dbReference type="GO" id="GO:0003677">
    <property type="term" value="F:DNA binding"/>
    <property type="evidence" value="ECO:0007669"/>
    <property type="project" value="UniProtKB-UniRule"/>
</dbReference>
<evidence type="ECO:0000259" key="7">
    <source>
        <dbReference type="Pfam" id="PF01709"/>
    </source>
</evidence>
<dbReference type="NCBIfam" id="NF009044">
    <property type="entry name" value="PRK12378.1"/>
    <property type="match status" value="1"/>
</dbReference>
<dbReference type="KEGG" id="luo:HHL09_25655"/>
<keyword evidence="5 6" id="KW-0804">Transcription</keyword>
<evidence type="ECO:0000256" key="6">
    <source>
        <dbReference type="HAMAP-Rule" id="MF_00693"/>
    </source>
</evidence>
<feature type="domain" description="TACO1/YebC-like N-terminal" evidence="8">
    <location>
        <begin position="5"/>
        <end position="74"/>
    </location>
</feature>
<keyword evidence="2 6" id="KW-0963">Cytoplasm</keyword>
<evidence type="ECO:0000313" key="10">
    <source>
        <dbReference type="Proteomes" id="UP000501812"/>
    </source>
</evidence>
<comment type="subcellular location">
    <subcellularLocation>
        <location evidence="6">Cytoplasm</location>
    </subcellularLocation>
</comment>
<dbReference type="FunFam" id="1.10.10.200:FF:000004">
    <property type="entry name" value="Probable transcriptional regulatory protein BSBG_02618"/>
    <property type="match status" value="1"/>
</dbReference>
<keyword evidence="3 6" id="KW-0805">Transcription regulation</keyword>
<accession>A0A858RQ63</accession>
<evidence type="ECO:0000256" key="5">
    <source>
        <dbReference type="ARBA" id="ARBA00023163"/>
    </source>
</evidence>